<dbReference type="InterPro" id="IPR044068">
    <property type="entry name" value="CB"/>
</dbReference>
<comment type="similarity">
    <text evidence="1">Belongs to the 'phage' integrase family.</text>
</comment>
<keyword evidence="3 5" id="KW-0238">DNA-binding</keyword>
<dbReference type="AlphaFoldDB" id="A0A1Q9ACI3"/>
<dbReference type="InterPro" id="IPR010998">
    <property type="entry name" value="Integrase_recombinase_N"/>
</dbReference>
<dbReference type="Gene3D" id="3.30.160.390">
    <property type="entry name" value="Integrase, DNA-binding domain"/>
    <property type="match status" value="1"/>
</dbReference>
<evidence type="ECO:0000256" key="2">
    <source>
        <dbReference type="ARBA" id="ARBA00022908"/>
    </source>
</evidence>
<accession>A0A1Q9ACI3</accession>
<feature type="domain" description="Core-binding (CB)" evidence="7">
    <location>
        <begin position="95"/>
        <end position="175"/>
    </location>
</feature>
<protein>
    <submittedName>
        <fullName evidence="8">Integrase</fullName>
    </submittedName>
</protein>
<keyword evidence="4" id="KW-0233">DNA recombination</keyword>
<dbReference type="InterPro" id="IPR038488">
    <property type="entry name" value="Integrase_DNA-bd_sf"/>
</dbReference>
<dbReference type="PROSITE" id="PS51900">
    <property type="entry name" value="CB"/>
    <property type="match status" value="1"/>
</dbReference>
<dbReference type="GO" id="GO:0006310">
    <property type="term" value="P:DNA recombination"/>
    <property type="evidence" value="ECO:0007669"/>
    <property type="project" value="UniProtKB-KW"/>
</dbReference>
<dbReference type="InterPro" id="IPR025166">
    <property type="entry name" value="Integrase_DNA_bind_dom"/>
</dbReference>
<evidence type="ECO:0000256" key="5">
    <source>
        <dbReference type="PROSITE-ProRule" id="PRU01248"/>
    </source>
</evidence>
<evidence type="ECO:0000259" key="6">
    <source>
        <dbReference type="PROSITE" id="PS51898"/>
    </source>
</evidence>
<organism evidence="8 9">
    <name type="scientific">Xaviernesmea rhizosphaerae</name>
    <dbReference type="NCBI Taxonomy" id="1672749"/>
    <lineage>
        <taxon>Bacteria</taxon>
        <taxon>Pseudomonadati</taxon>
        <taxon>Pseudomonadota</taxon>
        <taxon>Alphaproteobacteria</taxon>
        <taxon>Hyphomicrobiales</taxon>
        <taxon>Rhizobiaceae</taxon>
        <taxon>Rhizobium/Agrobacterium group</taxon>
        <taxon>Xaviernesmea</taxon>
    </lineage>
</organism>
<sequence>MALSLNKLSARAVTAIKKPGRHGDGGGLYLVVDKSGARRWVFLYRRDDRLREMGLGGLNAVTLARARELAAEARANLQAGVDPIEAKRNAPVAVPTFGEEADDFIDAMAPQFRNAKHLDQWKMTLKVYAAPLRAKPVDRIATADILEVLKPIWLTKPETASRVRGRIERVLDAAKAKGHRTGENPAVWRGHLANLLPKRRKLSRGHHAAMPYEDLPAFLADLRTRDGIAARALEFTILAAARSGETFGATWREINLEAALWVIPADRMKAGREHRVPLTARAIEILTELSALNAGPDTYVFPGQREGRPLSVMAMDMLLRRMNVDFTVHGFRSSFRDWAGEETAFPREVAEAALAHVVGDQTERAYRRGDALEKRRKLMVAWANYCEPRKGGNVVQLKAQRGG</sequence>
<dbReference type="Proteomes" id="UP000186143">
    <property type="component" value="Unassembled WGS sequence"/>
</dbReference>
<dbReference type="InterPro" id="IPR013762">
    <property type="entry name" value="Integrase-like_cat_sf"/>
</dbReference>
<dbReference type="Pfam" id="PF00589">
    <property type="entry name" value="Phage_integrase"/>
    <property type="match status" value="1"/>
</dbReference>
<dbReference type="Pfam" id="PF13356">
    <property type="entry name" value="Arm-DNA-bind_3"/>
    <property type="match status" value="1"/>
</dbReference>
<dbReference type="Gene3D" id="1.10.150.130">
    <property type="match status" value="1"/>
</dbReference>
<evidence type="ECO:0000313" key="9">
    <source>
        <dbReference type="Proteomes" id="UP000186143"/>
    </source>
</evidence>
<dbReference type="GO" id="GO:0003677">
    <property type="term" value="F:DNA binding"/>
    <property type="evidence" value="ECO:0007669"/>
    <property type="project" value="UniProtKB-UniRule"/>
</dbReference>
<evidence type="ECO:0000259" key="7">
    <source>
        <dbReference type="PROSITE" id="PS51900"/>
    </source>
</evidence>
<evidence type="ECO:0000256" key="3">
    <source>
        <dbReference type="ARBA" id="ARBA00023125"/>
    </source>
</evidence>
<proteinExistence type="inferred from homology"/>
<dbReference type="InterPro" id="IPR050808">
    <property type="entry name" value="Phage_Integrase"/>
</dbReference>
<dbReference type="SUPFAM" id="SSF56349">
    <property type="entry name" value="DNA breaking-rejoining enzymes"/>
    <property type="match status" value="1"/>
</dbReference>
<evidence type="ECO:0000256" key="1">
    <source>
        <dbReference type="ARBA" id="ARBA00008857"/>
    </source>
</evidence>
<evidence type="ECO:0000256" key="4">
    <source>
        <dbReference type="ARBA" id="ARBA00023172"/>
    </source>
</evidence>
<name>A0A1Q9ACI3_9HYPH</name>
<dbReference type="RefSeq" id="WP_075637152.1">
    <property type="nucleotide sequence ID" value="NZ_MKIO01000047.1"/>
</dbReference>
<dbReference type="PROSITE" id="PS51898">
    <property type="entry name" value="TYR_RECOMBINASE"/>
    <property type="match status" value="1"/>
</dbReference>
<dbReference type="OrthoDB" id="9795573at2"/>
<feature type="domain" description="Tyr recombinase" evidence="6">
    <location>
        <begin position="205"/>
        <end position="379"/>
    </location>
</feature>
<reference evidence="8 9" key="1">
    <citation type="submission" date="2016-09" db="EMBL/GenBank/DDBJ databases">
        <title>Rhizobium sp. nov., a novel species isolated from the rice rhizosphere.</title>
        <authorList>
            <person name="Zhao J."/>
            <person name="Zhang X."/>
        </authorList>
    </citation>
    <scope>NUCLEOTIDE SEQUENCE [LARGE SCALE GENOMIC DNA]</scope>
    <source>
        <strain evidence="8 9">MH17</strain>
    </source>
</reference>
<evidence type="ECO:0000313" key="8">
    <source>
        <dbReference type="EMBL" id="OLP52604.1"/>
    </source>
</evidence>
<dbReference type="EMBL" id="MKIO01000047">
    <property type="protein sequence ID" value="OLP52604.1"/>
    <property type="molecule type" value="Genomic_DNA"/>
</dbReference>
<dbReference type="InterPro" id="IPR011010">
    <property type="entry name" value="DNA_brk_join_enz"/>
</dbReference>
<dbReference type="PANTHER" id="PTHR30629">
    <property type="entry name" value="PROPHAGE INTEGRASE"/>
    <property type="match status" value="1"/>
</dbReference>
<dbReference type="Gene3D" id="1.10.443.10">
    <property type="entry name" value="Intergrase catalytic core"/>
    <property type="match status" value="1"/>
</dbReference>
<dbReference type="GO" id="GO:0015074">
    <property type="term" value="P:DNA integration"/>
    <property type="evidence" value="ECO:0007669"/>
    <property type="project" value="UniProtKB-KW"/>
</dbReference>
<comment type="caution">
    <text evidence="8">The sequence shown here is derived from an EMBL/GenBank/DDBJ whole genome shotgun (WGS) entry which is preliminary data.</text>
</comment>
<dbReference type="Pfam" id="PF22022">
    <property type="entry name" value="Phage_int_M"/>
    <property type="match status" value="1"/>
</dbReference>
<keyword evidence="2" id="KW-0229">DNA integration</keyword>
<gene>
    <name evidence="8" type="ORF">BJF92_14380</name>
</gene>
<dbReference type="CDD" id="cd00801">
    <property type="entry name" value="INT_P4_C"/>
    <property type="match status" value="1"/>
</dbReference>
<dbReference type="PANTHER" id="PTHR30629:SF2">
    <property type="entry name" value="PROPHAGE INTEGRASE INTS-RELATED"/>
    <property type="match status" value="1"/>
</dbReference>
<dbReference type="InterPro" id="IPR053876">
    <property type="entry name" value="Phage_int_M"/>
</dbReference>
<dbReference type="InterPro" id="IPR002104">
    <property type="entry name" value="Integrase_catalytic"/>
</dbReference>